<protein>
    <submittedName>
        <fullName evidence="2">Uncharacterized protein</fullName>
    </submittedName>
</protein>
<keyword evidence="1" id="KW-0472">Membrane</keyword>
<proteinExistence type="predicted"/>
<evidence type="ECO:0000313" key="2">
    <source>
        <dbReference type="EMBL" id="EET83854.1"/>
    </source>
</evidence>
<name>A0ABP2GPY8_ACIRA</name>
<accession>A0ABP2GPY8</accession>
<organism evidence="2 3">
    <name type="scientific">Acinetobacter radioresistens SK82</name>
    <dbReference type="NCBI Taxonomy" id="596318"/>
    <lineage>
        <taxon>Bacteria</taxon>
        <taxon>Pseudomonadati</taxon>
        <taxon>Pseudomonadota</taxon>
        <taxon>Gammaproteobacteria</taxon>
        <taxon>Moraxellales</taxon>
        <taxon>Moraxellaceae</taxon>
        <taxon>Acinetobacter</taxon>
    </lineage>
</organism>
<evidence type="ECO:0000313" key="3">
    <source>
        <dbReference type="Proteomes" id="UP000018419"/>
    </source>
</evidence>
<dbReference type="Proteomes" id="UP000018419">
    <property type="component" value="Unassembled WGS sequence"/>
</dbReference>
<comment type="caution">
    <text evidence="2">The sequence shown here is derived from an EMBL/GenBank/DDBJ whole genome shotgun (WGS) entry which is preliminary data.</text>
</comment>
<dbReference type="EMBL" id="ACVR01000009">
    <property type="protein sequence ID" value="EET83854.1"/>
    <property type="molecule type" value="Genomic_DNA"/>
</dbReference>
<feature type="transmembrane region" description="Helical" evidence="1">
    <location>
        <begin position="17"/>
        <end position="44"/>
    </location>
</feature>
<gene>
    <name evidence="2" type="ORF">ACIRA0001_0413</name>
</gene>
<keyword evidence="3" id="KW-1185">Reference proteome</keyword>
<sequence length="53" mass="6066">MPAIIIYFFPQLTGTKFFFISMAIFCLILLRLKGILLFLGITYASISSMFSKH</sequence>
<evidence type="ECO:0000256" key="1">
    <source>
        <dbReference type="SAM" id="Phobius"/>
    </source>
</evidence>
<keyword evidence="1" id="KW-0812">Transmembrane</keyword>
<reference evidence="2 3" key="1">
    <citation type="submission" date="2009-07" db="EMBL/GenBank/DDBJ databases">
        <authorList>
            <person name="Madupu R."/>
            <person name="Durkin A.S."/>
            <person name="Torralba M."/>
            <person name="Methe B."/>
            <person name="Sutton G.G."/>
            <person name="Strausberg R.L."/>
            <person name="Nelson K.E."/>
        </authorList>
    </citation>
    <scope>NUCLEOTIDE SEQUENCE [LARGE SCALE GENOMIC DNA]</scope>
    <source>
        <strain evidence="2 3">SK82</strain>
    </source>
</reference>
<keyword evidence="1" id="KW-1133">Transmembrane helix</keyword>